<keyword evidence="1" id="KW-0732">Signal</keyword>
<protein>
    <recommendedName>
        <fullName evidence="3">Transmembrane protein</fullName>
    </recommendedName>
</protein>
<feature type="signal peptide" evidence="1">
    <location>
        <begin position="1"/>
        <end position="27"/>
    </location>
</feature>
<organism evidence="2">
    <name type="scientific">Brassica cretica</name>
    <name type="common">Mustard</name>
    <dbReference type="NCBI Taxonomy" id="69181"/>
    <lineage>
        <taxon>Eukaryota</taxon>
        <taxon>Viridiplantae</taxon>
        <taxon>Streptophyta</taxon>
        <taxon>Embryophyta</taxon>
        <taxon>Tracheophyta</taxon>
        <taxon>Spermatophyta</taxon>
        <taxon>Magnoliopsida</taxon>
        <taxon>eudicotyledons</taxon>
        <taxon>Gunneridae</taxon>
        <taxon>Pentapetalae</taxon>
        <taxon>rosids</taxon>
        <taxon>malvids</taxon>
        <taxon>Brassicales</taxon>
        <taxon>Brassicaceae</taxon>
        <taxon>Brassiceae</taxon>
        <taxon>Brassica</taxon>
    </lineage>
</organism>
<gene>
    <name evidence="2" type="ORF">F2Q70_00005379</name>
</gene>
<proteinExistence type="predicted"/>
<sequence>MGDTKRLVILSIISLLFLSQFLLLCSAHVNDEVGVPRKLGVFIRKRRGFRYRRPHSTTRSASATLLPGSFHVTACLASSFLLPLLL</sequence>
<evidence type="ECO:0000313" key="2">
    <source>
        <dbReference type="EMBL" id="KAF2575696.1"/>
    </source>
</evidence>
<reference evidence="2" key="1">
    <citation type="submission" date="2019-12" db="EMBL/GenBank/DDBJ databases">
        <title>Genome sequencing and annotation of Brassica cretica.</title>
        <authorList>
            <person name="Studholme D.J."/>
            <person name="Sarris P.F."/>
        </authorList>
    </citation>
    <scope>NUCLEOTIDE SEQUENCE</scope>
    <source>
        <strain evidence="2">PFS-102/07</strain>
        <tissue evidence="2">Leaf</tissue>
    </source>
</reference>
<name>A0A8S9J3A4_BRACR</name>
<evidence type="ECO:0008006" key="3">
    <source>
        <dbReference type="Google" id="ProtNLM"/>
    </source>
</evidence>
<feature type="chain" id="PRO_5035748027" description="Transmembrane protein" evidence="1">
    <location>
        <begin position="28"/>
        <end position="86"/>
    </location>
</feature>
<evidence type="ECO:0000256" key="1">
    <source>
        <dbReference type="SAM" id="SignalP"/>
    </source>
</evidence>
<dbReference type="AlphaFoldDB" id="A0A8S9J3A4"/>
<comment type="caution">
    <text evidence="2">The sequence shown here is derived from an EMBL/GenBank/DDBJ whole genome shotgun (WGS) entry which is preliminary data.</text>
</comment>
<dbReference type="EMBL" id="QGKY02001015">
    <property type="protein sequence ID" value="KAF2575696.1"/>
    <property type="molecule type" value="Genomic_DNA"/>
</dbReference>
<accession>A0A8S9J3A4</accession>